<protein>
    <recommendedName>
        <fullName evidence="5">ABC transporter domain-containing protein</fullName>
    </recommendedName>
</protein>
<dbReference type="Pfam" id="PF00005">
    <property type="entry name" value="ABC_tran"/>
    <property type="match status" value="2"/>
</dbReference>
<dbReference type="PANTHER" id="PTHR43790">
    <property type="entry name" value="CARBOHYDRATE TRANSPORT ATP-BINDING PROTEIN MG119-RELATED"/>
    <property type="match status" value="1"/>
</dbReference>
<evidence type="ECO:0000256" key="1">
    <source>
        <dbReference type="ARBA" id="ARBA00022448"/>
    </source>
</evidence>
<dbReference type="PROSITE" id="PS00211">
    <property type="entry name" value="ABC_TRANSPORTER_1"/>
    <property type="match status" value="1"/>
</dbReference>
<dbReference type="EMBL" id="JRFU01000161">
    <property type="protein sequence ID" value="PWE85693.1"/>
    <property type="molecule type" value="Genomic_DNA"/>
</dbReference>
<dbReference type="InterPro" id="IPR017871">
    <property type="entry name" value="ABC_transporter-like_CS"/>
</dbReference>
<dbReference type="PANTHER" id="PTHR43790:SF9">
    <property type="entry name" value="GALACTOFURANOSE TRANSPORTER ATP-BINDING PROTEIN YTFR"/>
    <property type="match status" value="1"/>
</dbReference>
<dbReference type="InterPro" id="IPR003593">
    <property type="entry name" value="AAA+_ATPase"/>
</dbReference>
<accession>A0A2V1JQU1</accession>
<dbReference type="AlphaFoldDB" id="A0A2V1JQU1"/>
<dbReference type="Gene3D" id="3.40.50.300">
    <property type="entry name" value="P-loop containing nucleotide triphosphate hydrolases"/>
    <property type="match status" value="2"/>
</dbReference>
<keyword evidence="4" id="KW-0067">ATP-binding</keyword>
<sequence length="494" mass="54620">MSEVLLKIENLNKSFGITHANVNINFELKAGEVRGLAGENGSGKSTLLSQIAGLYGSDSGKMYIRGEEYSPKNPVDANNHKVAMVVQELGMIGSLPASINIYLGKTKKFIKMNDLQDQANAVSDRWGLPRVNLKRMAGSMNIENRKMVELIRALAADPDILILDEVTQSLSHDNRKVLYNLIEKFKGEGRSIILISHDLDEAIQLTDSISILRDGELLETISSEGLNEDILKRKMVGRELGGAYYRTDWENDYDDEVVFSIKNVTTEGVKNLNVDLHKGEILAFCGLSDSGIHEVGPIAYGLTTPKEGEVFLNKDNVKITQSIQALEHKMAYVPKDRDGEAMMMKTTIMRNFVLPSIEDVAGKAGFLNYAQLKKMAEENRRSFHLKCTGTNQNVNGLSGGNKQKVNLGRWLAKDLSILIVDCPTRGVDVGVKAYIYDCLREAKKKGIGTIMITDELVEAIGMADNIVVMKNGEVKKTIGRSSGFNEEEIIEVMV</sequence>
<evidence type="ECO:0000256" key="3">
    <source>
        <dbReference type="ARBA" id="ARBA00022741"/>
    </source>
</evidence>
<dbReference type="OrthoDB" id="9771863at2"/>
<keyword evidence="7" id="KW-1185">Reference proteome</keyword>
<dbReference type="InterPro" id="IPR027417">
    <property type="entry name" value="P-loop_NTPase"/>
</dbReference>
<dbReference type="GO" id="GO:0005524">
    <property type="term" value="F:ATP binding"/>
    <property type="evidence" value="ECO:0007669"/>
    <property type="project" value="UniProtKB-KW"/>
</dbReference>
<dbReference type="CDD" id="cd03215">
    <property type="entry name" value="ABC_Carb_Monos_II"/>
    <property type="match status" value="1"/>
</dbReference>
<organism evidence="6 7">
    <name type="scientific">Eubacterium ramulus</name>
    <dbReference type="NCBI Taxonomy" id="39490"/>
    <lineage>
        <taxon>Bacteria</taxon>
        <taxon>Bacillati</taxon>
        <taxon>Bacillota</taxon>
        <taxon>Clostridia</taxon>
        <taxon>Eubacteriales</taxon>
        <taxon>Eubacteriaceae</taxon>
        <taxon>Eubacterium</taxon>
    </lineage>
</organism>
<dbReference type="RefSeq" id="WP_109216588.1">
    <property type="nucleotide sequence ID" value="NZ_CABMEW010000021.1"/>
</dbReference>
<proteinExistence type="predicted"/>
<reference evidence="6 7" key="1">
    <citation type="submission" date="2014-09" db="EMBL/GenBank/DDBJ databases">
        <title>Butyrate-producing bacteria isolated from human gut.</title>
        <authorList>
            <person name="Zhang Q."/>
            <person name="Zhao L."/>
        </authorList>
    </citation>
    <scope>NUCLEOTIDE SEQUENCE [LARGE SCALE GENOMIC DNA]</scope>
    <source>
        <strain evidence="6 7">21</strain>
    </source>
</reference>
<name>A0A2V1JQU1_EUBRA</name>
<evidence type="ECO:0000313" key="7">
    <source>
        <dbReference type="Proteomes" id="UP000245288"/>
    </source>
</evidence>
<dbReference type="SUPFAM" id="SSF52540">
    <property type="entry name" value="P-loop containing nucleoside triphosphate hydrolases"/>
    <property type="match status" value="2"/>
</dbReference>
<evidence type="ECO:0000313" key="6">
    <source>
        <dbReference type="EMBL" id="PWE85693.1"/>
    </source>
</evidence>
<comment type="caution">
    <text evidence="6">The sequence shown here is derived from an EMBL/GenBank/DDBJ whole genome shotgun (WGS) entry which is preliminary data.</text>
</comment>
<keyword evidence="1" id="KW-0813">Transport</keyword>
<evidence type="ECO:0000256" key="2">
    <source>
        <dbReference type="ARBA" id="ARBA00022737"/>
    </source>
</evidence>
<gene>
    <name evidence="6" type="ORF">LG34_14430</name>
</gene>
<dbReference type="InterPro" id="IPR050107">
    <property type="entry name" value="ABC_carbohydrate_import_ATPase"/>
</dbReference>
<feature type="domain" description="ABC transporter" evidence="5">
    <location>
        <begin position="252"/>
        <end position="494"/>
    </location>
</feature>
<dbReference type="InterPro" id="IPR003439">
    <property type="entry name" value="ABC_transporter-like_ATP-bd"/>
</dbReference>
<keyword evidence="3" id="KW-0547">Nucleotide-binding</keyword>
<feature type="domain" description="ABC transporter" evidence="5">
    <location>
        <begin position="6"/>
        <end position="239"/>
    </location>
</feature>
<dbReference type="SMART" id="SM00382">
    <property type="entry name" value="AAA"/>
    <property type="match status" value="1"/>
</dbReference>
<keyword evidence="2" id="KW-0677">Repeat</keyword>
<dbReference type="PROSITE" id="PS50893">
    <property type="entry name" value="ABC_TRANSPORTER_2"/>
    <property type="match status" value="2"/>
</dbReference>
<dbReference type="Proteomes" id="UP000245288">
    <property type="component" value="Unassembled WGS sequence"/>
</dbReference>
<evidence type="ECO:0000259" key="5">
    <source>
        <dbReference type="PROSITE" id="PS50893"/>
    </source>
</evidence>
<evidence type="ECO:0000256" key="4">
    <source>
        <dbReference type="ARBA" id="ARBA00022840"/>
    </source>
</evidence>
<dbReference type="CDD" id="cd03216">
    <property type="entry name" value="ABC_Carb_Monos_I"/>
    <property type="match status" value="1"/>
</dbReference>
<dbReference type="GO" id="GO:0016887">
    <property type="term" value="F:ATP hydrolysis activity"/>
    <property type="evidence" value="ECO:0007669"/>
    <property type="project" value="InterPro"/>
</dbReference>